<dbReference type="PANTHER" id="PTHR33767">
    <property type="entry name" value="LEUCINE RICH ADAPTOR PROTEIN 1-LIKE"/>
    <property type="match status" value="1"/>
</dbReference>
<dbReference type="EMBL" id="JAAWVQ010158143">
    <property type="protein sequence ID" value="MBN3286486.1"/>
    <property type="molecule type" value="Genomic_DNA"/>
</dbReference>
<feature type="compositionally biased region" description="Basic and acidic residues" evidence="1">
    <location>
        <begin position="192"/>
        <end position="205"/>
    </location>
</feature>
<organism evidence="2 3">
    <name type="scientific">Polyodon spathula</name>
    <name type="common">North American paddlefish</name>
    <name type="synonym">Squalus spathula</name>
    <dbReference type="NCBI Taxonomy" id="7913"/>
    <lineage>
        <taxon>Eukaryota</taxon>
        <taxon>Metazoa</taxon>
        <taxon>Chordata</taxon>
        <taxon>Craniata</taxon>
        <taxon>Vertebrata</taxon>
        <taxon>Euteleostomi</taxon>
        <taxon>Actinopterygii</taxon>
        <taxon>Chondrostei</taxon>
        <taxon>Acipenseriformes</taxon>
        <taxon>Polyodontidae</taxon>
        <taxon>Polyodon</taxon>
    </lineage>
</organism>
<accession>A0ABS2YIE8</accession>
<dbReference type="PANTHER" id="PTHR33767:SF1">
    <property type="entry name" value="LEUCINE RICH ADAPTOR PROTEIN 1-LIKE"/>
    <property type="match status" value="1"/>
</dbReference>
<dbReference type="Pfam" id="PF14854">
    <property type="entry name" value="LURAP"/>
    <property type="match status" value="1"/>
</dbReference>
<name>A0ABS2YIE8_POLSP</name>
<dbReference type="InterPro" id="IPR039499">
    <property type="entry name" value="LURA1/LRA25"/>
</dbReference>
<feature type="non-terminal residue" evidence="2">
    <location>
        <position position="1"/>
    </location>
</feature>
<gene>
    <name evidence="2" type="primary">Lurap1l_1</name>
    <name evidence="2" type="ORF">GTO93_0012027</name>
</gene>
<comment type="caution">
    <text evidence="2">The sequence shown here is derived from an EMBL/GenBank/DDBJ whole genome shotgun (WGS) entry which is preliminary data.</text>
</comment>
<protein>
    <submittedName>
        <fullName evidence="2">LUR1L protein</fullName>
    </submittedName>
</protein>
<keyword evidence="3" id="KW-1185">Reference proteome</keyword>
<sequence length="226" mass="25183">MEDTVLPDFKDIETKVGRRVPESLVRSFKERQETRDEIPALSTTLVNVSESSALKSLGTKMQVLKQEMVDTRQDNYTEPFNQDRCSDTDLLRGQDFESNSSRAIDIKLMHQLLSINEGIESIKWVMEEKAAIASRESSLAGSLYSLSESQDTSLRGSCNSLQDGSDGLDGISVGSYLDTLEDDVPGHTSPSDLERFSDGPVKDSVDRPSLYKDTKIDSDEYYCFGL</sequence>
<dbReference type="InterPro" id="IPR037443">
    <property type="entry name" value="LURAP1"/>
</dbReference>
<proteinExistence type="predicted"/>
<feature type="non-terminal residue" evidence="2">
    <location>
        <position position="226"/>
    </location>
</feature>
<evidence type="ECO:0000256" key="1">
    <source>
        <dbReference type="SAM" id="MobiDB-lite"/>
    </source>
</evidence>
<reference evidence="2" key="1">
    <citation type="journal article" date="2021" name="Cell">
        <title>Tracing the genetic footprints of vertebrate landing in non-teleost ray-finned fishes.</title>
        <authorList>
            <person name="Bi X."/>
            <person name="Wang K."/>
            <person name="Yang L."/>
            <person name="Pan H."/>
            <person name="Jiang H."/>
            <person name="Wei Q."/>
            <person name="Fang M."/>
            <person name="Yu H."/>
            <person name="Zhu C."/>
            <person name="Cai Y."/>
            <person name="He Y."/>
            <person name="Gan X."/>
            <person name="Zeng H."/>
            <person name="Yu D."/>
            <person name="Zhu Y."/>
            <person name="Jiang H."/>
            <person name="Qiu Q."/>
            <person name="Yang H."/>
            <person name="Zhang Y.E."/>
            <person name="Wang W."/>
            <person name="Zhu M."/>
            <person name="He S."/>
            <person name="Zhang G."/>
        </authorList>
    </citation>
    <scope>NUCLEOTIDE SEQUENCE</scope>
    <source>
        <strain evidence="2">Pddl_001</strain>
    </source>
</reference>
<evidence type="ECO:0000313" key="3">
    <source>
        <dbReference type="Proteomes" id="UP001166093"/>
    </source>
</evidence>
<dbReference type="Proteomes" id="UP001166093">
    <property type="component" value="Unassembled WGS sequence"/>
</dbReference>
<evidence type="ECO:0000313" key="2">
    <source>
        <dbReference type="EMBL" id="MBN3286486.1"/>
    </source>
</evidence>
<feature type="region of interest" description="Disordered" evidence="1">
    <location>
        <begin position="180"/>
        <end position="205"/>
    </location>
</feature>